<reference evidence="2" key="1">
    <citation type="submission" date="2022-03" db="EMBL/GenBank/DDBJ databases">
        <title>Genomic analyses of argali, domestic sheep and their hybrids provide insights into chromosomal evolution, heterosis and genetic basis of agronomic traits.</title>
        <authorList>
            <person name="Li M."/>
        </authorList>
    </citation>
    <scope>NUCLEOTIDE SEQUENCE</scope>
    <source>
        <strain evidence="2">CAU-MHL-2022a</strain>
        <tissue evidence="2">Skin</tissue>
    </source>
</reference>
<dbReference type="AlphaFoldDB" id="A0AAD4UE59"/>
<keyword evidence="1" id="KW-0472">Membrane</keyword>
<name>A0AAD4UE59_OVIAM</name>
<feature type="transmembrane region" description="Helical" evidence="1">
    <location>
        <begin position="49"/>
        <end position="72"/>
    </location>
</feature>
<evidence type="ECO:0000313" key="2">
    <source>
        <dbReference type="EMBL" id="KAI4542947.1"/>
    </source>
</evidence>
<comment type="caution">
    <text evidence="2">The sequence shown here is derived from an EMBL/GenBank/DDBJ whole genome shotgun (WGS) entry which is preliminary data.</text>
</comment>
<dbReference type="Proteomes" id="UP001214576">
    <property type="component" value="Unassembled WGS sequence"/>
</dbReference>
<keyword evidence="1" id="KW-0812">Transmembrane</keyword>
<gene>
    <name evidence="2" type="ORF">MG293_007073</name>
</gene>
<sequence>MLCTKQSPALAPEERYRPALAPERVLGADDDDMGDGCSRKLTTVNILRFLLLVLIPCICALIVLLVILLSFVGTLKKAYFKSNGSEPLVTDSKVHVSDVILNTIHNDESTVTSAAHPTQHIPAWTMDASLSADQNHRNTTVRSILLID</sequence>
<accession>A0AAD4UE59</accession>
<protein>
    <submittedName>
        <fullName evidence="2">Uncharacterized protein</fullName>
    </submittedName>
</protein>
<evidence type="ECO:0000313" key="3">
    <source>
        <dbReference type="Proteomes" id="UP001214576"/>
    </source>
</evidence>
<dbReference type="EMBL" id="JAKZEL010000006">
    <property type="protein sequence ID" value="KAI4542947.1"/>
    <property type="molecule type" value="Genomic_DNA"/>
</dbReference>
<keyword evidence="1" id="KW-1133">Transmembrane helix</keyword>
<proteinExistence type="predicted"/>
<organism evidence="2 3">
    <name type="scientific">Ovis ammon polii</name>
    <dbReference type="NCBI Taxonomy" id="230172"/>
    <lineage>
        <taxon>Eukaryota</taxon>
        <taxon>Metazoa</taxon>
        <taxon>Chordata</taxon>
        <taxon>Craniata</taxon>
        <taxon>Vertebrata</taxon>
        <taxon>Euteleostomi</taxon>
        <taxon>Mammalia</taxon>
        <taxon>Eutheria</taxon>
        <taxon>Laurasiatheria</taxon>
        <taxon>Artiodactyla</taxon>
        <taxon>Ruminantia</taxon>
        <taxon>Pecora</taxon>
        <taxon>Bovidae</taxon>
        <taxon>Caprinae</taxon>
        <taxon>Ovis</taxon>
    </lineage>
</organism>
<keyword evidence="3" id="KW-1185">Reference proteome</keyword>
<evidence type="ECO:0000256" key="1">
    <source>
        <dbReference type="SAM" id="Phobius"/>
    </source>
</evidence>